<reference evidence="3 4" key="1">
    <citation type="submission" date="2021-06" db="EMBL/GenBank/DDBJ databases">
        <authorList>
            <person name="Palmer J.M."/>
        </authorList>
    </citation>
    <scope>NUCLEOTIDE SEQUENCE [LARGE SCALE GENOMIC DNA]</scope>
    <source>
        <strain evidence="3 4">CL_MEX2019</strain>
        <tissue evidence="3">Muscle</tissue>
    </source>
</reference>
<evidence type="ECO:0000313" key="3">
    <source>
        <dbReference type="EMBL" id="MED6265726.1"/>
    </source>
</evidence>
<feature type="coiled-coil region" evidence="1">
    <location>
        <begin position="111"/>
        <end position="142"/>
    </location>
</feature>
<sequence>MAAVTRITKGLVLIFTLLSLVCFMSSLSDKDKLTKVKERHQQTKEDLEKLKNKKKSITDTSLYLMSHYKNIIDPMIAMLKQYAGEFPDDFLQLDAALKKTKDLMEETKTFIKKANDDLDVQIKQNEELNKQNEKKINCLENQRV</sequence>
<feature type="chain" id="PRO_5046630531" evidence="2">
    <location>
        <begin position="27"/>
        <end position="144"/>
    </location>
</feature>
<dbReference type="Proteomes" id="UP001352852">
    <property type="component" value="Unassembled WGS sequence"/>
</dbReference>
<protein>
    <submittedName>
        <fullName evidence="3">Uncharacterized protein</fullName>
    </submittedName>
</protein>
<comment type="caution">
    <text evidence="3">The sequence shown here is derived from an EMBL/GenBank/DDBJ whole genome shotgun (WGS) entry which is preliminary data.</text>
</comment>
<organism evidence="3 4">
    <name type="scientific">Characodon lateralis</name>
    <dbReference type="NCBI Taxonomy" id="208331"/>
    <lineage>
        <taxon>Eukaryota</taxon>
        <taxon>Metazoa</taxon>
        <taxon>Chordata</taxon>
        <taxon>Craniata</taxon>
        <taxon>Vertebrata</taxon>
        <taxon>Euteleostomi</taxon>
        <taxon>Actinopterygii</taxon>
        <taxon>Neopterygii</taxon>
        <taxon>Teleostei</taxon>
        <taxon>Neoteleostei</taxon>
        <taxon>Acanthomorphata</taxon>
        <taxon>Ovalentaria</taxon>
        <taxon>Atherinomorphae</taxon>
        <taxon>Cyprinodontiformes</taxon>
        <taxon>Goodeidae</taxon>
        <taxon>Characodon</taxon>
    </lineage>
</organism>
<evidence type="ECO:0000256" key="1">
    <source>
        <dbReference type="SAM" id="Coils"/>
    </source>
</evidence>
<dbReference type="EMBL" id="JAHUTJ010003797">
    <property type="protein sequence ID" value="MED6265726.1"/>
    <property type="molecule type" value="Genomic_DNA"/>
</dbReference>
<name>A0ABU7CUA6_9TELE</name>
<evidence type="ECO:0000313" key="4">
    <source>
        <dbReference type="Proteomes" id="UP001352852"/>
    </source>
</evidence>
<proteinExistence type="predicted"/>
<gene>
    <name evidence="3" type="ORF">CHARACLAT_028474</name>
</gene>
<accession>A0ABU7CUA6</accession>
<keyword evidence="2" id="KW-0732">Signal</keyword>
<keyword evidence="4" id="KW-1185">Reference proteome</keyword>
<feature type="coiled-coil region" evidence="1">
    <location>
        <begin position="30"/>
        <end position="60"/>
    </location>
</feature>
<keyword evidence="1" id="KW-0175">Coiled coil</keyword>
<evidence type="ECO:0000256" key="2">
    <source>
        <dbReference type="SAM" id="SignalP"/>
    </source>
</evidence>
<feature type="signal peptide" evidence="2">
    <location>
        <begin position="1"/>
        <end position="26"/>
    </location>
</feature>